<feature type="transmembrane region" description="Helical" evidence="2">
    <location>
        <begin position="30"/>
        <end position="49"/>
    </location>
</feature>
<keyword evidence="5" id="KW-1185">Reference proteome</keyword>
<reference evidence="4 5" key="1">
    <citation type="submission" date="2019-02" db="EMBL/GenBank/DDBJ databases">
        <title>Deep-cultivation of Planctomycetes and their phenomic and genomic characterization uncovers novel biology.</title>
        <authorList>
            <person name="Wiegand S."/>
            <person name="Jogler M."/>
            <person name="Boedeker C."/>
            <person name="Pinto D."/>
            <person name="Vollmers J."/>
            <person name="Rivas-Marin E."/>
            <person name="Kohn T."/>
            <person name="Peeters S.H."/>
            <person name="Heuer A."/>
            <person name="Rast P."/>
            <person name="Oberbeckmann S."/>
            <person name="Bunk B."/>
            <person name="Jeske O."/>
            <person name="Meyerdierks A."/>
            <person name="Storesund J.E."/>
            <person name="Kallscheuer N."/>
            <person name="Luecker S."/>
            <person name="Lage O.M."/>
            <person name="Pohl T."/>
            <person name="Merkel B.J."/>
            <person name="Hornburger P."/>
            <person name="Mueller R.-W."/>
            <person name="Bruemmer F."/>
            <person name="Labrenz M."/>
            <person name="Spormann A.M."/>
            <person name="Op den Camp H."/>
            <person name="Overmann J."/>
            <person name="Amann R."/>
            <person name="Jetten M.S.M."/>
            <person name="Mascher T."/>
            <person name="Medema M.H."/>
            <person name="Devos D.P."/>
            <person name="Kaster A.-K."/>
            <person name="Ovreas L."/>
            <person name="Rohde M."/>
            <person name="Galperin M.Y."/>
            <person name="Jogler C."/>
        </authorList>
    </citation>
    <scope>NUCLEOTIDE SEQUENCE [LARGE SCALE GENOMIC DNA]</scope>
    <source>
        <strain evidence="4 5">Mal52</strain>
    </source>
</reference>
<protein>
    <recommendedName>
        <fullName evidence="3">Putative Flp pilus-assembly TadG-like N-terminal domain-containing protein</fullName>
    </recommendedName>
</protein>
<keyword evidence="2" id="KW-0472">Membrane</keyword>
<dbReference type="KEGG" id="sdyn:Mal52_47270"/>
<dbReference type="RefSeq" id="WP_145378746.1">
    <property type="nucleotide sequence ID" value="NZ_CP036276.1"/>
</dbReference>
<dbReference type="Proteomes" id="UP000319383">
    <property type="component" value="Chromosome"/>
</dbReference>
<evidence type="ECO:0000256" key="2">
    <source>
        <dbReference type="SAM" id="Phobius"/>
    </source>
</evidence>
<evidence type="ECO:0000313" key="5">
    <source>
        <dbReference type="Proteomes" id="UP000319383"/>
    </source>
</evidence>
<keyword evidence="2" id="KW-0812">Transmembrane</keyword>
<gene>
    <name evidence="4" type="ORF">Mal52_47270</name>
</gene>
<feature type="region of interest" description="Disordered" evidence="1">
    <location>
        <begin position="1"/>
        <end position="20"/>
    </location>
</feature>
<dbReference type="Pfam" id="PF13400">
    <property type="entry name" value="Tad"/>
    <property type="match status" value="1"/>
</dbReference>
<dbReference type="AlphaFoldDB" id="A0A517ZUQ7"/>
<evidence type="ECO:0000313" key="4">
    <source>
        <dbReference type="EMBL" id="QDU46209.1"/>
    </source>
</evidence>
<dbReference type="EMBL" id="CP036276">
    <property type="protein sequence ID" value="QDU46209.1"/>
    <property type="molecule type" value="Genomic_DNA"/>
</dbReference>
<evidence type="ECO:0000256" key="1">
    <source>
        <dbReference type="SAM" id="MobiDB-lite"/>
    </source>
</evidence>
<accession>A0A517ZUQ7</accession>
<name>A0A517ZUQ7_9PLAN</name>
<feature type="domain" description="Putative Flp pilus-assembly TadG-like N-terminal" evidence="3">
    <location>
        <begin position="28"/>
        <end position="75"/>
    </location>
</feature>
<proteinExistence type="predicted"/>
<organism evidence="4 5">
    <name type="scientific">Symmachiella dynata</name>
    <dbReference type="NCBI Taxonomy" id="2527995"/>
    <lineage>
        <taxon>Bacteria</taxon>
        <taxon>Pseudomonadati</taxon>
        <taxon>Planctomycetota</taxon>
        <taxon>Planctomycetia</taxon>
        <taxon>Planctomycetales</taxon>
        <taxon>Planctomycetaceae</taxon>
        <taxon>Symmachiella</taxon>
    </lineage>
</organism>
<sequence>MRTIPTPSRDTGRCHNADGHAPNIGRSGKVIVLLAIMLPTLFGIVGLVIDGGMIMDGHRQLQHSADAAATAAARDLQLNNTAAVAVETATDLVQNGNQLPDAGVTVNIPPTSGLYAGQSDHVEVIITQNYRSRFMQILTGTANNNVQARAVAGVQDATAGAAVVVLDPDPADASYPTTAEIAAIVDNEQLIDAAIEQSGVANMLSSVPVVGGIASSLIEVQLEDLLPGVVGNLLDDAIACIPETGLPTLTAGLEVEGLGRFLVDGSILVNNQWGGVDENGDPAGAAEPFPYAVSCMPLLPLTRVLARDIRVVGGVDDQDYYLPFDVNDSNPLQASRLPVPDPFANLPVPSVTSDEDNVSATIHNPADLVVVTLSNAQTQQLLDSVTGQLSILLRPLFAPLVDPLTSLLTERVIEPGVYNSITALSPLGGVRFEPGVYIIRGVNPATQISLSLIGPVQAEGVLFYITESSGYNVANGAPDAAEDPDTVPDNPLLGLMPSTLITPLIPGGRMTGLNDPGSPFHGMLIFQQRLDRRPIVIEAQQLVGSGDISGTIYAKWGHTIFVGAAGSYDLRFVTGTMRVVTVADSTLAPTNLLPAASDVFLLE</sequence>
<keyword evidence="2" id="KW-1133">Transmembrane helix</keyword>
<evidence type="ECO:0000259" key="3">
    <source>
        <dbReference type="Pfam" id="PF13400"/>
    </source>
</evidence>
<dbReference type="InterPro" id="IPR028087">
    <property type="entry name" value="Tad_N"/>
</dbReference>